<dbReference type="PANTHER" id="PTHR13696">
    <property type="entry name" value="P-LOOP CONTAINING NUCLEOSIDE TRIPHOSPHATE HYDROLASE"/>
    <property type="match status" value="1"/>
</dbReference>
<protein>
    <submittedName>
        <fullName evidence="2">ParA family protein</fullName>
    </submittedName>
</protein>
<evidence type="ECO:0000313" key="3">
    <source>
        <dbReference type="Proteomes" id="UP001500279"/>
    </source>
</evidence>
<evidence type="ECO:0000313" key="2">
    <source>
        <dbReference type="EMBL" id="GAA0740070.1"/>
    </source>
</evidence>
<dbReference type="RefSeq" id="WP_141289598.1">
    <property type="nucleotide sequence ID" value="NZ_BAAAEW010000002.1"/>
</dbReference>
<feature type="domain" description="AAA" evidence="1">
    <location>
        <begin position="4"/>
        <end position="182"/>
    </location>
</feature>
<proteinExistence type="predicted"/>
<reference evidence="2 3" key="1">
    <citation type="journal article" date="2019" name="Int. J. Syst. Evol. Microbiol.">
        <title>The Global Catalogue of Microorganisms (GCM) 10K type strain sequencing project: providing services to taxonomists for standard genome sequencing and annotation.</title>
        <authorList>
            <consortium name="The Broad Institute Genomics Platform"/>
            <consortium name="The Broad Institute Genome Sequencing Center for Infectious Disease"/>
            <person name="Wu L."/>
            <person name="Ma J."/>
        </authorList>
    </citation>
    <scope>NUCLEOTIDE SEQUENCE [LARGE SCALE GENOMIC DNA]</scope>
    <source>
        <strain evidence="2 3">JCM 15503</strain>
    </source>
</reference>
<dbReference type="InterPro" id="IPR050678">
    <property type="entry name" value="DNA_Partitioning_ATPase"/>
</dbReference>
<dbReference type="Pfam" id="PF13614">
    <property type="entry name" value="AAA_31"/>
    <property type="match status" value="1"/>
</dbReference>
<dbReference type="Proteomes" id="UP001500279">
    <property type="component" value="Unassembled WGS sequence"/>
</dbReference>
<evidence type="ECO:0000259" key="1">
    <source>
        <dbReference type="Pfam" id="PF13614"/>
    </source>
</evidence>
<dbReference type="PANTHER" id="PTHR13696:SF52">
    <property type="entry name" value="PARA FAMILY PROTEIN CT_582"/>
    <property type="match status" value="1"/>
</dbReference>
<dbReference type="Gene3D" id="3.40.50.300">
    <property type="entry name" value="P-loop containing nucleotide triphosphate hydrolases"/>
    <property type="match status" value="1"/>
</dbReference>
<gene>
    <name evidence="2" type="ORF">GCM10009107_01360</name>
</gene>
<organism evidence="2 3">
    <name type="scientific">Ideonella azotifigens</name>
    <dbReference type="NCBI Taxonomy" id="513160"/>
    <lineage>
        <taxon>Bacteria</taxon>
        <taxon>Pseudomonadati</taxon>
        <taxon>Pseudomonadota</taxon>
        <taxon>Betaproteobacteria</taxon>
        <taxon>Burkholderiales</taxon>
        <taxon>Sphaerotilaceae</taxon>
        <taxon>Ideonella</taxon>
    </lineage>
</organism>
<dbReference type="CDD" id="cd02042">
    <property type="entry name" value="ParAB_family"/>
    <property type="match status" value="1"/>
</dbReference>
<keyword evidence="3" id="KW-1185">Reference proteome</keyword>
<sequence>MRYVVFNQKGGVGKSTITCNLAAISAAQGQRTLVVDLDPQGNSTRYLLGDGADEAPPGVADFFEQQLKFSVRTPALQDFISATPFDNLDVMASSPALDEMHGKLESRYKIYKLRDALAELGQDYAQIWIDTPPALNFYTRSALIAAQACLIPFDCDDFSRRALYALLENVQEIQADHNKELVVAGIIVNQFQARARLPQQLVQELIDEGLPVLQPYLGASVKVKESHQLARPLIQLAPSHGLTLDFVALHAAITKPPAPTPTRKSAKAAAG</sequence>
<dbReference type="EMBL" id="BAAAEW010000002">
    <property type="protein sequence ID" value="GAA0740070.1"/>
    <property type="molecule type" value="Genomic_DNA"/>
</dbReference>
<name>A0ABN1JHT0_9BURK</name>
<accession>A0ABN1JHT0</accession>
<dbReference type="InterPro" id="IPR027417">
    <property type="entry name" value="P-loop_NTPase"/>
</dbReference>
<dbReference type="SUPFAM" id="SSF52540">
    <property type="entry name" value="P-loop containing nucleoside triphosphate hydrolases"/>
    <property type="match status" value="1"/>
</dbReference>
<dbReference type="InterPro" id="IPR025669">
    <property type="entry name" value="AAA_dom"/>
</dbReference>
<comment type="caution">
    <text evidence="2">The sequence shown here is derived from an EMBL/GenBank/DDBJ whole genome shotgun (WGS) entry which is preliminary data.</text>
</comment>